<protein>
    <submittedName>
        <fullName evidence="2">Uncharacterized protein</fullName>
    </submittedName>
</protein>
<dbReference type="Proteomes" id="UP000696294">
    <property type="component" value="Unassembled WGS sequence"/>
</dbReference>
<dbReference type="RefSeq" id="WP_168017550.1">
    <property type="nucleotide sequence ID" value="NZ_JAATEP010000043.1"/>
</dbReference>
<evidence type="ECO:0000313" key="2">
    <source>
        <dbReference type="EMBL" id="NJP95882.1"/>
    </source>
</evidence>
<accession>A0ABX1BG64</accession>
<keyword evidence="3" id="KW-1185">Reference proteome</keyword>
<comment type="caution">
    <text evidence="2">The sequence shown here is derived from an EMBL/GenBank/DDBJ whole genome shotgun (WGS) entry which is preliminary data.</text>
</comment>
<feature type="compositionally biased region" description="Basic and acidic residues" evidence="1">
    <location>
        <begin position="31"/>
        <end position="59"/>
    </location>
</feature>
<reference evidence="2 3" key="1">
    <citation type="submission" date="2020-03" db="EMBL/GenBank/DDBJ databases">
        <title>WGS of actinomycetes isolated from Thailand.</title>
        <authorList>
            <person name="Thawai C."/>
        </authorList>
    </citation>
    <scope>NUCLEOTIDE SEQUENCE [LARGE SCALE GENOMIC DNA]</scope>
    <source>
        <strain evidence="2 3">FMUSA5-5</strain>
    </source>
</reference>
<feature type="region of interest" description="Disordered" evidence="1">
    <location>
        <begin position="31"/>
        <end position="122"/>
    </location>
</feature>
<organism evidence="2 3">
    <name type="scientific">Nonomuraea composti</name>
    <dbReference type="NCBI Taxonomy" id="2720023"/>
    <lineage>
        <taxon>Bacteria</taxon>
        <taxon>Bacillati</taxon>
        <taxon>Actinomycetota</taxon>
        <taxon>Actinomycetes</taxon>
        <taxon>Streptosporangiales</taxon>
        <taxon>Streptosporangiaceae</taxon>
        <taxon>Nonomuraea</taxon>
    </lineage>
</organism>
<name>A0ABX1BG64_9ACTN</name>
<sequence>MAFSSDRGPNDRGRHRRGRWWRRGSYLFSRRGEARPDADRSFWSDARERRQEGGGEPHRTGRPGENGTATGPQDRVLWPGGDGPERTMWPLTGEPGRSADAVREPGRGAYKGRERGEPGAGWDAFSVRERGERLPAAVVVDRPRYTWDDFELVDEPLRARPHRPDAPSLGDGLRHCGRLESILHRQWDARQGPPPADVVRAVESLARLPERLKELLASGLEGIYVGPGGVPDLDDMGYLRGAPLPSSRATWDICAGAYGDRKIVVGDRPSPTPDVMMHEVGHAIDDIDAAYGEWVSDSPEFVRLYESAAPLLASTFHRQGGGLGRKEFFADAFAAIAARQRPALVDMLGGDTRMALDIMLFFNRRYGI</sequence>
<feature type="compositionally biased region" description="Basic and acidic residues" evidence="1">
    <location>
        <begin position="100"/>
        <end position="117"/>
    </location>
</feature>
<dbReference type="EMBL" id="JAATEP010000043">
    <property type="protein sequence ID" value="NJP95882.1"/>
    <property type="molecule type" value="Genomic_DNA"/>
</dbReference>
<proteinExistence type="predicted"/>
<dbReference type="InterPro" id="IPR024079">
    <property type="entry name" value="MetalloPept_cat_dom_sf"/>
</dbReference>
<evidence type="ECO:0000256" key="1">
    <source>
        <dbReference type="SAM" id="MobiDB-lite"/>
    </source>
</evidence>
<gene>
    <name evidence="2" type="ORF">HCN51_41710</name>
</gene>
<dbReference type="SUPFAM" id="SSF55486">
    <property type="entry name" value="Metalloproteases ('zincins'), catalytic domain"/>
    <property type="match status" value="1"/>
</dbReference>
<evidence type="ECO:0000313" key="3">
    <source>
        <dbReference type="Proteomes" id="UP000696294"/>
    </source>
</evidence>
<dbReference type="Gene3D" id="3.40.390.10">
    <property type="entry name" value="Collagenase (Catalytic Domain)"/>
    <property type="match status" value="1"/>
</dbReference>